<sequence length="108" mass="11557">MTGALGTDLGGLQKITSLLVTTGSKGVDRFDKPSHRMCHTTPRGHRKGKKIVNCEGSLVSVSKLSSSLSNYLAPLMDFSLHLLSVRMTGSRYLSGCTRLLPGAMFLGC</sequence>
<protein>
    <submittedName>
        <fullName evidence="1">Uncharacterized protein</fullName>
    </submittedName>
</protein>
<gene>
    <name evidence="1" type="ORF">NPIL_399551</name>
</gene>
<evidence type="ECO:0000313" key="1">
    <source>
        <dbReference type="EMBL" id="GFT09559.1"/>
    </source>
</evidence>
<name>A0A8X6TEY5_NEPPI</name>
<accession>A0A8X6TEY5</accession>
<dbReference type="Proteomes" id="UP000887013">
    <property type="component" value="Unassembled WGS sequence"/>
</dbReference>
<comment type="caution">
    <text evidence="1">The sequence shown here is derived from an EMBL/GenBank/DDBJ whole genome shotgun (WGS) entry which is preliminary data.</text>
</comment>
<evidence type="ECO:0000313" key="2">
    <source>
        <dbReference type="Proteomes" id="UP000887013"/>
    </source>
</evidence>
<proteinExistence type="predicted"/>
<dbReference type="EMBL" id="BMAW01008650">
    <property type="protein sequence ID" value="GFT09559.1"/>
    <property type="molecule type" value="Genomic_DNA"/>
</dbReference>
<keyword evidence="2" id="KW-1185">Reference proteome</keyword>
<organism evidence="1 2">
    <name type="scientific">Nephila pilipes</name>
    <name type="common">Giant wood spider</name>
    <name type="synonym">Nephila maculata</name>
    <dbReference type="NCBI Taxonomy" id="299642"/>
    <lineage>
        <taxon>Eukaryota</taxon>
        <taxon>Metazoa</taxon>
        <taxon>Ecdysozoa</taxon>
        <taxon>Arthropoda</taxon>
        <taxon>Chelicerata</taxon>
        <taxon>Arachnida</taxon>
        <taxon>Araneae</taxon>
        <taxon>Araneomorphae</taxon>
        <taxon>Entelegynae</taxon>
        <taxon>Araneoidea</taxon>
        <taxon>Nephilidae</taxon>
        <taxon>Nephila</taxon>
    </lineage>
</organism>
<dbReference type="AlphaFoldDB" id="A0A8X6TEY5"/>
<reference evidence="1" key="1">
    <citation type="submission" date="2020-08" db="EMBL/GenBank/DDBJ databases">
        <title>Multicomponent nature underlies the extraordinary mechanical properties of spider dragline silk.</title>
        <authorList>
            <person name="Kono N."/>
            <person name="Nakamura H."/>
            <person name="Mori M."/>
            <person name="Yoshida Y."/>
            <person name="Ohtoshi R."/>
            <person name="Malay A.D."/>
            <person name="Moran D.A.P."/>
            <person name="Tomita M."/>
            <person name="Numata K."/>
            <person name="Arakawa K."/>
        </authorList>
    </citation>
    <scope>NUCLEOTIDE SEQUENCE</scope>
</reference>